<organism evidence="2 3">
    <name type="scientific">Colletotrichum phormii</name>
    <dbReference type="NCBI Taxonomy" id="359342"/>
    <lineage>
        <taxon>Eukaryota</taxon>
        <taxon>Fungi</taxon>
        <taxon>Dikarya</taxon>
        <taxon>Ascomycota</taxon>
        <taxon>Pezizomycotina</taxon>
        <taxon>Sordariomycetes</taxon>
        <taxon>Hypocreomycetidae</taxon>
        <taxon>Glomerellales</taxon>
        <taxon>Glomerellaceae</taxon>
        <taxon>Colletotrichum</taxon>
        <taxon>Colletotrichum acutatum species complex</taxon>
    </lineage>
</organism>
<proteinExistence type="predicted"/>
<keyword evidence="3" id="KW-1185">Reference proteome</keyword>
<dbReference type="AlphaFoldDB" id="A0AAJ0A0W4"/>
<name>A0AAJ0A0W4_9PEZI</name>
<feature type="compositionally biased region" description="Polar residues" evidence="1">
    <location>
        <begin position="123"/>
        <end position="132"/>
    </location>
</feature>
<dbReference type="Proteomes" id="UP001243989">
    <property type="component" value="Unassembled WGS sequence"/>
</dbReference>
<feature type="region of interest" description="Disordered" evidence="1">
    <location>
        <begin position="107"/>
        <end position="133"/>
    </location>
</feature>
<evidence type="ECO:0000256" key="1">
    <source>
        <dbReference type="SAM" id="MobiDB-lite"/>
    </source>
</evidence>
<dbReference type="EMBL" id="JAHMHQ010000002">
    <property type="protein sequence ID" value="KAK1654410.1"/>
    <property type="molecule type" value="Genomic_DNA"/>
</dbReference>
<comment type="caution">
    <text evidence="2">The sequence shown here is derived from an EMBL/GenBank/DDBJ whole genome shotgun (WGS) entry which is preliminary data.</text>
</comment>
<accession>A0AAJ0A0W4</accession>
<evidence type="ECO:0000313" key="2">
    <source>
        <dbReference type="EMBL" id="KAK1654410.1"/>
    </source>
</evidence>
<dbReference type="GeneID" id="85481208"/>
<gene>
    <name evidence="2" type="ORF">BDP81DRAFT_82921</name>
</gene>
<dbReference type="RefSeq" id="XP_060450454.1">
    <property type="nucleotide sequence ID" value="XM_060596346.1"/>
</dbReference>
<reference evidence="2" key="1">
    <citation type="submission" date="2021-06" db="EMBL/GenBank/DDBJ databases">
        <title>Comparative genomics, transcriptomics and evolutionary studies reveal genomic signatures of adaptation to plant cell wall in hemibiotrophic fungi.</title>
        <authorList>
            <consortium name="DOE Joint Genome Institute"/>
            <person name="Baroncelli R."/>
            <person name="Diaz J.F."/>
            <person name="Benocci T."/>
            <person name="Peng M."/>
            <person name="Battaglia E."/>
            <person name="Haridas S."/>
            <person name="Andreopoulos W."/>
            <person name="Labutti K."/>
            <person name="Pangilinan J."/>
            <person name="Floch G.L."/>
            <person name="Makela M.R."/>
            <person name="Henrissat B."/>
            <person name="Grigoriev I.V."/>
            <person name="Crouch J.A."/>
            <person name="De Vries R.P."/>
            <person name="Sukno S.A."/>
            <person name="Thon M.R."/>
        </authorList>
    </citation>
    <scope>NUCLEOTIDE SEQUENCE</scope>
    <source>
        <strain evidence="2">CBS 102054</strain>
    </source>
</reference>
<protein>
    <submittedName>
        <fullName evidence="2">Uncharacterized protein</fullName>
    </submittedName>
</protein>
<sequence>MIHDPFILYVLSQIISLSLQHHDTISTAAAPPWLLAFGSLSRPPRRRSMHHAPSIQPISSSDFSRAVFPDQLRELPKAAVVIVGAKTPWSKNHYGIYGNRVVRTGSGTNGSASEDQGDRKFESQTNKSSSDPMCSGLRLVGALRYLSRSAQNSELVMATCRLPAEPGIPLDPSLRPEP</sequence>
<evidence type="ECO:0000313" key="3">
    <source>
        <dbReference type="Proteomes" id="UP001243989"/>
    </source>
</evidence>